<organism evidence="1 2">
    <name type="scientific">Microvirga vignae</name>
    <dbReference type="NCBI Taxonomy" id="1225564"/>
    <lineage>
        <taxon>Bacteria</taxon>
        <taxon>Pseudomonadati</taxon>
        <taxon>Pseudomonadota</taxon>
        <taxon>Alphaproteobacteria</taxon>
        <taxon>Hyphomicrobiales</taxon>
        <taxon>Methylobacteriaceae</taxon>
        <taxon>Microvirga</taxon>
    </lineage>
</organism>
<accession>A0A0H1R744</accession>
<dbReference type="AlphaFoldDB" id="A0A0H1R744"/>
<proteinExistence type="predicted"/>
<protein>
    <submittedName>
        <fullName evidence="1">Uncharacterized protein</fullName>
    </submittedName>
</protein>
<sequence>MNPASQRGHSLASMKVTWQCARVGSGFTGEEDGRLVFVDGTLAAILVCRPKDCEDPELRGSWFVEAGFGPITGVQETFPSFEDAVAWILRRFKSWEYLMRRSSALH</sequence>
<reference evidence="1 2" key="1">
    <citation type="submission" date="2015-05" db="EMBL/GenBank/DDBJ databases">
        <title>Draft genome sequence of Microvirga vignae strain BR3299, a novel nitrogen fixing bacteria isolated from Brazil semi-aired region.</title>
        <authorList>
            <person name="Zilli J.E."/>
            <person name="Passos S.R."/>
            <person name="Leite J."/>
            <person name="Baldani J.I."/>
            <person name="Xavier G.R."/>
            <person name="Rumjaneck N.G."/>
            <person name="Simoes-Araujo J.L."/>
        </authorList>
    </citation>
    <scope>NUCLEOTIDE SEQUENCE [LARGE SCALE GENOMIC DNA]</scope>
    <source>
        <strain evidence="1 2">BR3299</strain>
    </source>
</reference>
<name>A0A0H1R744_9HYPH</name>
<comment type="caution">
    <text evidence="1">The sequence shown here is derived from an EMBL/GenBank/DDBJ whole genome shotgun (WGS) entry which is preliminary data.</text>
</comment>
<evidence type="ECO:0000313" key="1">
    <source>
        <dbReference type="EMBL" id="KLK90656.1"/>
    </source>
</evidence>
<keyword evidence="2" id="KW-1185">Reference proteome</keyword>
<dbReference type="PATRIC" id="fig|1225564.3.peg.6359"/>
<gene>
    <name evidence="1" type="ORF">AA309_24420</name>
</gene>
<dbReference type="EMBL" id="LCYG01000072">
    <property type="protein sequence ID" value="KLK90656.1"/>
    <property type="molecule type" value="Genomic_DNA"/>
</dbReference>
<dbReference type="Proteomes" id="UP000035489">
    <property type="component" value="Unassembled WGS sequence"/>
</dbReference>
<evidence type="ECO:0000313" key="2">
    <source>
        <dbReference type="Proteomes" id="UP000035489"/>
    </source>
</evidence>